<dbReference type="InterPro" id="IPR010359">
    <property type="entry name" value="IrrE_HExxH"/>
</dbReference>
<dbReference type="AlphaFoldDB" id="A0A3E0AZX3"/>
<accession>A0A3E0AZX3</accession>
<reference evidence="2 3" key="1">
    <citation type="submission" date="2018-08" db="EMBL/GenBank/DDBJ databases">
        <title>Genomic Encyclopedia of Type Strains, Phase IV (KMG-IV): sequencing the most valuable type-strain genomes for metagenomic binning, comparative biology and taxonomic classification.</title>
        <authorList>
            <person name="Goeker M."/>
        </authorList>
    </citation>
    <scope>NUCLEOTIDE SEQUENCE [LARGE SCALE GENOMIC DNA]</scope>
    <source>
        <strain evidence="2 3">DSM 17274</strain>
    </source>
</reference>
<proteinExistence type="predicted"/>
<protein>
    <submittedName>
        <fullName evidence="2">Uncharacterized protein DUF955</fullName>
    </submittedName>
</protein>
<evidence type="ECO:0000313" key="2">
    <source>
        <dbReference type="EMBL" id="REG25259.1"/>
    </source>
</evidence>
<evidence type="ECO:0000259" key="1">
    <source>
        <dbReference type="Pfam" id="PF06114"/>
    </source>
</evidence>
<dbReference type="EMBL" id="QUMW01000009">
    <property type="protein sequence ID" value="REG25259.1"/>
    <property type="molecule type" value="Genomic_DNA"/>
</dbReference>
<feature type="domain" description="IrrE N-terminal-like" evidence="1">
    <location>
        <begin position="66"/>
        <end position="135"/>
    </location>
</feature>
<evidence type="ECO:0000313" key="3">
    <source>
        <dbReference type="Proteomes" id="UP000257076"/>
    </source>
</evidence>
<dbReference type="RefSeq" id="WP_162842252.1">
    <property type="nucleotide sequence ID" value="NZ_CBCSHX010000001.1"/>
</dbReference>
<sequence length="149" mass="17555">MRIEDKVNEIVELSILDVTDLSVEHLSYMFDVHILYNHQSNFYVQKAGVDIIGLKFDKRHEMFKAFCHEAGHMFLHATNQKEMPQTFNQLQEAEAEKFALLLQLPENLIIKNGWYEPIDLMKEFNVSEEVAIKRLQMLKSRAEVLQLQF</sequence>
<keyword evidence="3" id="KW-1185">Reference proteome</keyword>
<organism evidence="2 3">
    <name type="scientific">Jeotgalicoccus halotolerans</name>
    <dbReference type="NCBI Taxonomy" id="157227"/>
    <lineage>
        <taxon>Bacteria</taxon>
        <taxon>Bacillati</taxon>
        <taxon>Bacillota</taxon>
        <taxon>Bacilli</taxon>
        <taxon>Bacillales</taxon>
        <taxon>Staphylococcaceae</taxon>
        <taxon>Jeotgalicoccus</taxon>
    </lineage>
</organism>
<dbReference type="Proteomes" id="UP000257076">
    <property type="component" value="Unassembled WGS sequence"/>
</dbReference>
<comment type="caution">
    <text evidence="2">The sequence shown here is derived from an EMBL/GenBank/DDBJ whole genome shotgun (WGS) entry which is preliminary data.</text>
</comment>
<gene>
    <name evidence="2" type="ORF">DFR63_0285</name>
</gene>
<dbReference type="Pfam" id="PF06114">
    <property type="entry name" value="Peptidase_M78"/>
    <property type="match status" value="1"/>
</dbReference>
<name>A0A3E0AZX3_9STAP</name>